<dbReference type="InterPro" id="IPR008258">
    <property type="entry name" value="Transglycosylase_SLT_dom_1"/>
</dbReference>
<evidence type="ECO:0000259" key="3">
    <source>
        <dbReference type="Pfam" id="PF10145"/>
    </source>
</evidence>
<accession>A0A231HD03</accession>
<organism evidence="4 5">
    <name type="scientific">Nocardia cerradoensis</name>
    <dbReference type="NCBI Taxonomy" id="85688"/>
    <lineage>
        <taxon>Bacteria</taxon>
        <taxon>Bacillati</taxon>
        <taxon>Actinomycetota</taxon>
        <taxon>Actinomycetes</taxon>
        <taxon>Mycobacteriales</taxon>
        <taxon>Nocardiaceae</taxon>
        <taxon>Nocardia</taxon>
    </lineage>
</organism>
<keyword evidence="5" id="KW-1185">Reference proteome</keyword>
<reference evidence="4 5" key="1">
    <citation type="submission" date="2017-07" db="EMBL/GenBank/DDBJ databases">
        <title>First draft Genome Sequence of Nocardia cerradoensis isolated from human infection.</title>
        <authorList>
            <person name="Carrasco G."/>
        </authorList>
    </citation>
    <scope>NUCLEOTIDE SEQUENCE [LARGE SCALE GENOMIC DNA]</scope>
    <source>
        <strain evidence="4 5">CNM20130759</strain>
    </source>
</reference>
<evidence type="ECO:0000256" key="1">
    <source>
        <dbReference type="SAM" id="MobiDB-lite"/>
    </source>
</evidence>
<dbReference type="InterPro" id="IPR010090">
    <property type="entry name" value="Phage_tape_meas"/>
</dbReference>
<dbReference type="Proteomes" id="UP000215506">
    <property type="component" value="Unassembled WGS sequence"/>
</dbReference>
<sequence length="1828" mass="189411">MAAVYFDIVSRIVGMEAAAAEVVGKSVKAGEQAGTGFADAFKQKVLGESAGMSAQMTAQVNSATAALESASARTVKARQAEADAAGRVRIAESAMNDARQKYAADSTKYIKAEENLETAKRKQIAASGDVVAALAAEGKAQESLTAKHDAAAASAGTMGMAMKGAAVTGVAAVGVAMAESVKAAADFQETQTRLVTTAGESKDALAGVSQGLLQMAGETGYSAQELSKAMYTVESATFHGADALTVMKAAAQGAAQEGAPLHDVVDALTTSLKDFQLPASEASNQVSQMVAAVSHGKTTFGEFSASIGSVEEAAHQSHIPMSDLYADLATMTLHGITADRATQNLNRAITTLQKPSSDMTTGLANIGINAADLADKLSNKGLSGTFEDISVAIMQHMGPAGRVMIDTFNQSKTAAEDVAKAYAGLPDKLKTIADAVKRGDIKPTVGALEGQGLNLDEAHIVAQYAQMEAKATGLNSTLTSLKNSDKTYQQMLIQATGNQETARVAANLVGGDEGDTGGSAGGNFADVQAARADIEAAHSEGPAGDVKGWAEVQSNFNQKLKETKAQVGAWAIEMGDHLLPAATKVLEGVQHLVQWTEQHRAGIANLAREIGSDAMPVLNGLGHALGDVTHWLMDGAHWLQEHKTLTSDLVHAIVWAGEAWLGWKAATATFSLVKGGVEGITGAIGGVKSAASTVGSAWTSLSSGASTAASAAQDWWNWTGKFKAQAIGDFVATKVSAASEAAQAAGAWVMQGLRAGGAWVAMKAQAAAQFAATTASATAEAATTAGSWVAAQVTTGAGWVGMQTKAIAAFVATKVSAGVNALETAGLWVAQNARVIASFVAVEGAAIATGVAQKGMAAATWLVNAAMDANPIGLVIAGLTALVAGVVYAYNHFEWFRDGVNAVWHFIWDDVIHPIVDFIVDYYKAWFDIGVWLYDHGVKPMMDNIGAAWHWIHEKVIQPIVDLIKAEIRGWGEIYQWLHDSVIKPVGDKIGDALGLVRTGFSNTVQWIGDQWGKVEKIVGTPAVAIIDLVYNNGIVSLWNGIADVFHLGKLDKVDTSKIPHYATGGVHGVMSGWSPGRDDRMIAVGGGEAIMRPEWTAAVGSGYVHAANAAAMHGGIRGVQNFIAAGGAHFDTGGIFGDIVDAGKSLVSDVVDVAKFSAKLATDPAGAVRDLFKPVLDQAAQTPDGGSDQGMSQWRDMLIGLPGHFVDAVIDKAVSLGKSLIGMSGGNEPWVSGAGAEQWAPVIIQALQLEGFPTTPEYVNATEAQIMTESGGNPNIRQQVIDVNSGGNEAEGLVQVTPRTAAWLGLAELGGNIHDPLTNLRLGMRELKAQHGGDLLGTWGHGHGYAEGGIVPGAAGVTTTQKPASGPEQALAQIREHQSTMYAWGGADLATGVDCTGLIGDAIQIAQGVANPTGRLGDTTSLLAGQWPHVLSGASSSDIFTIGANATHAAANILGTNIEARQTGERIRIGTDAVSPFDSQFTAQFHVDPSVFNPPYIAAATGTGSKSKKTPAEKAKALRDSEQKQLDAAKKSDESAAKHDQAVNDYHAKAAHAQELADKSQGKARDRHLAAVKDYNDKADAAKAAADKARQQAEEHRKKAADYEQKAKTAESQPDTSTSTGTSSSGSGTGTTGTGTESGGLLTFEQLGERAGGIAANAFIETFGLGDTLLADPNKSPLLKAAGQLGNLKIQGQPVFINPLQHLNSGPAKALPLVQAAPQAQAIPEQLKIVDPDDMSDDLDPTHDLGGLLPPGLSIVNNKLGHGEVTVLPHEKLGPAEQPVGAGVGSSPSRSGPLLHIENWHAGGNGGTSDARAIAREFAVYEGALPR</sequence>
<protein>
    <recommendedName>
        <fullName evidence="6">Phage tail tape measure protein domain-containing protein</fullName>
    </recommendedName>
</protein>
<evidence type="ECO:0000313" key="5">
    <source>
        <dbReference type="Proteomes" id="UP000215506"/>
    </source>
</evidence>
<evidence type="ECO:0000259" key="2">
    <source>
        <dbReference type="Pfam" id="PF01464"/>
    </source>
</evidence>
<dbReference type="RefSeq" id="WP_094024806.1">
    <property type="nucleotide sequence ID" value="NZ_NGAF01000002.1"/>
</dbReference>
<comment type="caution">
    <text evidence="4">The sequence shown here is derived from an EMBL/GenBank/DDBJ whole genome shotgun (WGS) entry which is preliminary data.</text>
</comment>
<proteinExistence type="predicted"/>
<feature type="region of interest" description="Disordered" evidence="1">
    <location>
        <begin position="1501"/>
        <end position="1541"/>
    </location>
</feature>
<dbReference type="NCBIfam" id="TIGR01760">
    <property type="entry name" value="tape_meas_TP901"/>
    <property type="match status" value="1"/>
</dbReference>
<feature type="domain" description="Phage tail tape measure protein" evidence="3">
    <location>
        <begin position="212"/>
        <end position="393"/>
    </location>
</feature>
<feature type="compositionally biased region" description="Low complexity" evidence="1">
    <location>
        <begin position="1617"/>
        <end position="1627"/>
    </location>
</feature>
<dbReference type="Pfam" id="PF01464">
    <property type="entry name" value="SLT"/>
    <property type="match status" value="1"/>
</dbReference>
<feature type="compositionally biased region" description="Basic and acidic residues" evidence="1">
    <location>
        <begin position="1583"/>
        <end position="1610"/>
    </location>
</feature>
<feature type="compositionally biased region" description="Gly residues" evidence="1">
    <location>
        <begin position="1628"/>
        <end position="1639"/>
    </location>
</feature>
<dbReference type="EMBL" id="NGAF01000002">
    <property type="protein sequence ID" value="OXR46676.1"/>
    <property type="molecule type" value="Genomic_DNA"/>
</dbReference>
<dbReference type="InterPro" id="IPR023346">
    <property type="entry name" value="Lysozyme-like_dom_sf"/>
</dbReference>
<dbReference type="Pfam" id="PF10145">
    <property type="entry name" value="PhageMin_Tail"/>
    <property type="match status" value="1"/>
</dbReference>
<gene>
    <name evidence="4" type="ORF">B7C42_01651</name>
</gene>
<evidence type="ECO:0000313" key="4">
    <source>
        <dbReference type="EMBL" id="OXR46676.1"/>
    </source>
</evidence>
<dbReference type="SUPFAM" id="SSF53955">
    <property type="entry name" value="Lysozyme-like"/>
    <property type="match status" value="1"/>
</dbReference>
<feature type="domain" description="Transglycosylase SLT" evidence="2">
    <location>
        <begin position="1267"/>
        <end position="1331"/>
    </location>
</feature>
<evidence type="ECO:0008006" key="6">
    <source>
        <dbReference type="Google" id="ProtNLM"/>
    </source>
</evidence>
<feature type="compositionally biased region" description="Basic and acidic residues" evidence="1">
    <location>
        <begin position="1511"/>
        <end position="1541"/>
    </location>
</feature>
<name>A0A231HD03_9NOCA</name>
<feature type="region of interest" description="Disordered" evidence="1">
    <location>
        <begin position="1583"/>
        <end position="1641"/>
    </location>
</feature>